<evidence type="ECO:0000313" key="1">
    <source>
        <dbReference type="EMBL" id="CAG8451533.1"/>
    </source>
</evidence>
<name>A0ACA9K427_9GLOM</name>
<feature type="non-terminal residue" evidence="1">
    <location>
        <position position="1"/>
    </location>
</feature>
<accession>A0ACA9K427</accession>
<protein>
    <submittedName>
        <fullName evidence="1">14020_t:CDS:1</fullName>
    </submittedName>
</protein>
<reference evidence="1" key="1">
    <citation type="submission" date="2021-06" db="EMBL/GenBank/DDBJ databases">
        <authorList>
            <person name="Kallberg Y."/>
            <person name="Tangrot J."/>
            <person name="Rosling A."/>
        </authorList>
    </citation>
    <scope>NUCLEOTIDE SEQUENCE</scope>
    <source>
        <strain evidence="1">IL203A</strain>
    </source>
</reference>
<evidence type="ECO:0000313" key="2">
    <source>
        <dbReference type="Proteomes" id="UP000789702"/>
    </source>
</evidence>
<organism evidence="1 2">
    <name type="scientific">Dentiscutata heterogama</name>
    <dbReference type="NCBI Taxonomy" id="1316150"/>
    <lineage>
        <taxon>Eukaryota</taxon>
        <taxon>Fungi</taxon>
        <taxon>Fungi incertae sedis</taxon>
        <taxon>Mucoromycota</taxon>
        <taxon>Glomeromycotina</taxon>
        <taxon>Glomeromycetes</taxon>
        <taxon>Diversisporales</taxon>
        <taxon>Gigasporaceae</taxon>
        <taxon>Dentiscutata</taxon>
    </lineage>
</organism>
<proteinExistence type="predicted"/>
<dbReference type="Proteomes" id="UP000789702">
    <property type="component" value="Unassembled WGS sequence"/>
</dbReference>
<dbReference type="EMBL" id="CAJVPU010000473">
    <property type="protein sequence ID" value="CAG8451533.1"/>
    <property type="molecule type" value="Genomic_DNA"/>
</dbReference>
<gene>
    <name evidence="1" type="ORF">DHETER_LOCUS856</name>
</gene>
<keyword evidence="2" id="KW-1185">Reference proteome</keyword>
<comment type="caution">
    <text evidence="1">The sequence shown here is derived from an EMBL/GenBank/DDBJ whole genome shotgun (WGS) entry which is preliminary data.</text>
</comment>
<sequence>LMNKEKLGRGGFGTVYKAKSRSLGYVAIKEIDSEIGEKARKRFINEI</sequence>